<gene>
    <name evidence="2" type="ORF">C0030_006025</name>
</gene>
<dbReference type="InterPro" id="IPR041677">
    <property type="entry name" value="DNA2/NAM7_AAA_11"/>
</dbReference>
<dbReference type="RefSeq" id="WP_103847093.1">
    <property type="nucleotide sequence ID" value="NZ_PKRU02000035.1"/>
</dbReference>
<dbReference type="InterPro" id="IPR027417">
    <property type="entry name" value="P-loop_NTPase"/>
</dbReference>
<dbReference type="EMBL" id="PKRU02000035">
    <property type="protein sequence ID" value="RPD36761.1"/>
    <property type="molecule type" value="Genomic_DNA"/>
</dbReference>
<dbReference type="Gene3D" id="3.40.50.300">
    <property type="entry name" value="P-loop containing nucleotide triphosphate hydrolases"/>
    <property type="match status" value="1"/>
</dbReference>
<evidence type="ECO:0000259" key="1">
    <source>
        <dbReference type="Pfam" id="PF13086"/>
    </source>
</evidence>
<dbReference type="SUPFAM" id="SSF52540">
    <property type="entry name" value="P-loop containing nucleoside triphosphate hydrolases"/>
    <property type="match status" value="1"/>
</dbReference>
<sequence length="172" mass="19768">MDADRSQHSTIIDVLNGKNIVIEGPPGTGKSQTITNLIAACVAEGKTLLFVTEKLVALQVVRKRLNSVDFGNFCLELHSHKTHKKAMMADLQKRHEYLSISEGFCYRRRSTRKAKSKKKLIDYFSAINYSFGEIKQTPHQIFWKTNVIQREFSQKYKSENFIAPKNIMNIIF</sequence>
<dbReference type="Proteomes" id="UP000236895">
    <property type="component" value="Unassembled WGS sequence"/>
</dbReference>
<feature type="domain" description="DNA2/NAM7 helicase helicase" evidence="1">
    <location>
        <begin position="4"/>
        <end position="99"/>
    </location>
</feature>
<dbReference type="AlphaFoldDB" id="A0A424FKX8"/>
<dbReference type="GO" id="GO:0004386">
    <property type="term" value="F:helicase activity"/>
    <property type="evidence" value="ECO:0007669"/>
    <property type="project" value="InterPro"/>
</dbReference>
<proteinExistence type="predicted"/>
<evidence type="ECO:0000313" key="3">
    <source>
        <dbReference type="Proteomes" id="UP000236895"/>
    </source>
</evidence>
<comment type="caution">
    <text evidence="2">The sequence shown here is derived from an EMBL/GenBank/DDBJ whole genome shotgun (WGS) entry which is preliminary data.</text>
</comment>
<evidence type="ECO:0000313" key="2">
    <source>
        <dbReference type="EMBL" id="RPD36761.1"/>
    </source>
</evidence>
<protein>
    <recommendedName>
        <fullName evidence="1">DNA2/NAM7 helicase helicase domain-containing protein</fullName>
    </recommendedName>
</protein>
<dbReference type="Pfam" id="PF13086">
    <property type="entry name" value="AAA_11"/>
    <property type="match status" value="1"/>
</dbReference>
<reference evidence="2 3" key="1">
    <citation type="submission" date="2018-11" db="EMBL/GenBank/DDBJ databases">
        <title>Genome Analysis of Haplotype D of Candidatus Liberibacter Solanacearum.</title>
        <authorList>
            <person name="Katsir L."/>
            <person name="Ruan Z."/>
            <person name="Santos Garcia D."/>
            <person name="Piasezky A."/>
            <person name="Jiang J."/>
            <person name="Sela N."/>
            <person name="Freilich S."/>
            <person name="Bahar O."/>
        </authorList>
    </citation>
    <scope>NUCLEOTIDE SEQUENCE [LARGE SCALE GENOMIC DNA]</scope>
    <source>
        <strain evidence="3">haplotype D1</strain>
    </source>
</reference>
<accession>A0A424FKX8</accession>
<organism evidence="2 3">
    <name type="scientific">Candidatus Liberibacter solanacearum</name>
    <dbReference type="NCBI Taxonomy" id="556287"/>
    <lineage>
        <taxon>Bacteria</taxon>
        <taxon>Pseudomonadati</taxon>
        <taxon>Pseudomonadota</taxon>
        <taxon>Alphaproteobacteria</taxon>
        <taxon>Hyphomicrobiales</taxon>
        <taxon>Rhizobiaceae</taxon>
        <taxon>Liberibacter</taxon>
    </lineage>
</organism>
<name>A0A424FKX8_9HYPH</name>